<organism evidence="1 2">
    <name type="scientific">Fusarium piperis</name>
    <dbReference type="NCBI Taxonomy" id="1435070"/>
    <lineage>
        <taxon>Eukaryota</taxon>
        <taxon>Fungi</taxon>
        <taxon>Dikarya</taxon>
        <taxon>Ascomycota</taxon>
        <taxon>Pezizomycotina</taxon>
        <taxon>Sordariomycetes</taxon>
        <taxon>Hypocreomycetidae</taxon>
        <taxon>Hypocreales</taxon>
        <taxon>Nectriaceae</taxon>
        <taxon>Fusarium</taxon>
        <taxon>Fusarium solani species complex</taxon>
    </lineage>
</organism>
<dbReference type="AlphaFoldDB" id="A0A9W9BKB7"/>
<keyword evidence="2" id="KW-1185">Reference proteome</keyword>
<dbReference type="EMBL" id="JAPEUR010000195">
    <property type="protein sequence ID" value="KAJ4315784.1"/>
    <property type="molecule type" value="Genomic_DNA"/>
</dbReference>
<comment type="caution">
    <text evidence="1">The sequence shown here is derived from an EMBL/GenBank/DDBJ whole genome shotgun (WGS) entry which is preliminary data.</text>
</comment>
<sequence>MSASRPLMWTLIAIADEGTAKMLQIMTLQDCFHDSQMKPTGYISGSIPSSKASTFSAASTIMPP</sequence>
<evidence type="ECO:0000313" key="2">
    <source>
        <dbReference type="Proteomes" id="UP001140502"/>
    </source>
</evidence>
<accession>A0A9W9BKB7</accession>
<name>A0A9W9BKB7_9HYPO</name>
<gene>
    <name evidence="1" type="ORF">N0V84_008188</name>
</gene>
<evidence type="ECO:0000313" key="1">
    <source>
        <dbReference type="EMBL" id="KAJ4315784.1"/>
    </source>
</evidence>
<reference evidence="1" key="1">
    <citation type="submission" date="2022-10" db="EMBL/GenBank/DDBJ databases">
        <title>Tapping the CABI collections for fungal endophytes: first genome assemblies for Collariella, Neodidymelliopsis, Ascochyta clinopodiicola, Didymella pomorum, Didymosphaeria variabile, Neocosmospora piperis and Neocucurbitaria cava.</title>
        <authorList>
            <person name="Hill R."/>
        </authorList>
    </citation>
    <scope>NUCLEOTIDE SEQUENCE</scope>
    <source>
        <strain evidence="1">IMI 366586</strain>
    </source>
</reference>
<protein>
    <submittedName>
        <fullName evidence="1">Uncharacterized protein</fullName>
    </submittedName>
</protein>
<proteinExistence type="predicted"/>
<dbReference type="Proteomes" id="UP001140502">
    <property type="component" value="Unassembled WGS sequence"/>
</dbReference>